<organism evidence="3 4">
    <name type="scientific">Peptoniphilus harei</name>
    <dbReference type="NCBI Taxonomy" id="54005"/>
    <lineage>
        <taxon>Bacteria</taxon>
        <taxon>Bacillati</taxon>
        <taxon>Bacillota</taxon>
        <taxon>Tissierellia</taxon>
        <taxon>Tissierellales</taxon>
        <taxon>Peptoniphilaceae</taxon>
        <taxon>Peptoniphilus</taxon>
    </lineage>
</organism>
<dbReference type="OrthoDB" id="1698412at2"/>
<protein>
    <submittedName>
        <fullName evidence="3">Uncharacterized protein</fullName>
    </submittedName>
</protein>
<dbReference type="GeneID" id="83861540"/>
<sequence>MTSKNWQKVLYIFSIVILILSSLFFLYSLANKKFSNKLIAENKKLMEEIQVLEDKSKDLDKEIDNLDIKFNLKSQDFYEKYGYQFEANKTDEIKNIKKDYEEKNKAIKSEVRERLKAYGAFFNSNIYEKENYDRAVDDFLTISRERSLEKSKNLYKDLGLDGLFKDVDGFASYILNQNSPSHELNLFVFYASIYSSSIYNFMEDERVNLSEVYVDLNNLLNIYREMEKKSYKTGDLSSEKLGYLKDFLDEKVSEYYKNYGIIKALEKSGKDE</sequence>
<dbReference type="STRING" id="54005.HMPREF3229_00925"/>
<accession>A0A2X1XZ27</accession>
<keyword evidence="2" id="KW-0472">Membrane</keyword>
<evidence type="ECO:0000256" key="1">
    <source>
        <dbReference type="SAM" id="Coils"/>
    </source>
</evidence>
<dbReference type="AlphaFoldDB" id="A0A2X1XZ27"/>
<feature type="transmembrane region" description="Helical" evidence="2">
    <location>
        <begin position="9"/>
        <end position="30"/>
    </location>
</feature>
<feature type="coiled-coil region" evidence="1">
    <location>
        <begin position="35"/>
        <end position="113"/>
    </location>
</feature>
<gene>
    <name evidence="3" type="ORF">NCTC13076_01845</name>
</gene>
<keyword evidence="2" id="KW-1133">Transmembrane helix</keyword>
<keyword evidence="2" id="KW-0812">Transmembrane</keyword>
<evidence type="ECO:0000256" key="2">
    <source>
        <dbReference type="SAM" id="Phobius"/>
    </source>
</evidence>
<name>A0A2X1XZ27_9FIRM</name>
<dbReference type="Proteomes" id="UP000250070">
    <property type="component" value="Unassembled WGS sequence"/>
</dbReference>
<dbReference type="RefSeq" id="WP_112890335.1">
    <property type="nucleotide sequence ID" value="NZ_CAUPLU010000005.1"/>
</dbReference>
<evidence type="ECO:0000313" key="3">
    <source>
        <dbReference type="EMBL" id="SPY48758.1"/>
    </source>
</evidence>
<reference evidence="3 4" key="1">
    <citation type="submission" date="2018-06" db="EMBL/GenBank/DDBJ databases">
        <authorList>
            <consortium name="Pathogen Informatics"/>
            <person name="Doyle S."/>
        </authorList>
    </citation>
    <scope>NUCLEOTIDE SEQUENCE [LARGE SCALE GENOMIC DNA]</scope>
    <source>
        <strain evidence="3 4">NCTC13076</strain>
    </source>
</reference>
<keyword evidence="1" id="KW-0175">Coiled coil</keyword>
<evidence type="ECO:0000313" key="4">
    <source>
        <dbReference type="Proteomes" id="UP000250070"/>
    </source>
</evidence>
<dbReference type="EMBL" id="UATM01000032">
    <property type="protein sequence ID" value="SPY48758.1"/>
    <property type="molecule type" value="Genomic_DNA"/>
</dbReference>
<proteinExistence type="predicted"/>